<keyword evidence="1" id="KW-0812">Transmembrane</keyword>
<evidence type="ECO:0000256" key="1">
    <source>
        <dbReference type="SAM" id="Phobius"/>
    </source>
</evidence>
<accession>A0A0L0CTA6</accession>
<dbReference type="Pfam" id="PF02009">
    <property type="entry name" value="RIFIN"/>
    <property type="match status" value="2"/>
</dbReference>
<keyword evidence="1" id="KW-1133">Transmembrane helix</keyword>
<reference evidence="3" key="1">
    <citation type="submission" date="2015-07" db="EMBL/GenBank/DDBJ databases">
        <title>Annotation of Plasmodium falciparum RAJ116.</title>
        <authorList>
            <consortium name="The Broad Institute Genome Sequencing Platform"/>
            <person name="Volkman S.K."/>
            <person name="Neafsey D.E."/>
            <person name="Dash A.P."/>
            <person name="Chitnis C.E."/>
            <person name="Hartl D.L."/>
            <person name="Young S.K."/>
            <person name="Zeng Q."/>
            <person name="Koehrsen M."/>
            <person name="Alvarado L."/>
            <person name="Berlin A."/>
            <person name="Borenstein D."/>
            <person name="Chapman S.B."/>
            <person name="Chen Z."/>
            <person name="Engels R."/>
            <person name="Freedman E."/>
            <person name="Gellesch M."/>
            <person name="Goldberg J."/>
            <person name="Griggs A."/>
            <person name="Gujja S."/>
            <person name="Heilman E.R."/>
            <person name="Heiman D.I."/>
            <person name="Howarth C."/>
            <person name="Jen D."/>
            <person name="Larson L."/>
            <person name="Mehta T."/>
            <person name="Neiman D."/>
            <person name="Park D."/>
            <person name="Pearson M."/>
            <person name="Roberts A."/>
            <person name="Saif S."/>
            <person name="Shea T."/>
            <person name="Shenoy N."/>
            <person name="Sisk P."/>
            <person name="Stolte C."/>
            <person name="Sykes S."/>
            <person name="Walk T."/>
            <person name="White J."/>
            <person name="Yandava C."/>
            <person name="Haas B."/>
            <person name="Henn M.R."/>
            <person name="Nusbaum C."/>
            <person name="Birren B."/>
        </authorList>
    </citation>
    <scope>NUCLEOTIDE SEQUENCE [LARGE SCALE GENOMIC DNA]</scope>
    <source>
        <strain evidence="3">RAJ116</strain>
    </source>
</reference>
<evidence type="ECO:0000313" key="2">
    <source>
        <dbReference type="EMBL" id="KNC35538.1"/>
    </source>
</evidence>
<dbReference type="AlphaFoldDB" id="A0A0L0CTA6"/>
<feature type="transmembrane region" description="Helical" evidence="1">
    <location>
        <begin position="179"/>
        <end position="201"/>
    </location>
</feature>
<dbReference type="InterPro" id="IPR006373">
    <property type="entry name" value="VSA_Rifin"/>
</dbReference>
<dbReference type="Proteomes" id="UP000054566">
    <property type="component" value="Unassembled WGS sequence"/>
</dbReference>
<proteinExistence type="predicted"/>
<reference evidence="3" key="2">
    <citation type="submission" date="2015-07" db="EMBL/GenBank/DDBJ databases">
        <title>The genome sequence of Plasmodium falciparum RAJ116.</title>
        <authorList>
            <consortium name="The Broad Institute Genome Sequencing Platform"/>
            <person name="Volkman S.K."/>
            <person name="Neafsey D.E."/>
            <person name="Dash A.P."/>
            <person name="Chitnis C.E."/>
            <person name="Hartl D.L."/>
            <person name="Young S.K."/>
            <person name="Kodira C.D."/>
            <person name="Zeng Q."/>
            <person name="Koehrsen M."/>
            <person name="Godfrey P."/>
            <person name="Alvarado L."/>
            <person name="Berlin A."/>
            <person name="Borenstein D."/>
            <person name="Chen Z."/>
            <person name="Engels R."/>
            <person name="Freedman E."/>
            <person name="Gellesch M."/>
            <person name="Goldberg J."/>
            <person name="Griggs A."/>
            <person name="Gujja S."/>
            <person name="Heiman D."/>
            <person name="Hepburn T."/>
            <person name="Howarth C."/>
            <person name="Jen D."/>
            <person name="Larson L."/>
            <person name="Lewis B."/>
            <person name="Mehta T."/>
            <person name="Park D."/>
            <person name="Pearson M."/>
            <person name="Roberts A."/>
            <person name="Saif S."/>
            <person name="Shea T."/>
            <person name="Shenoy N."/>
            <person name="Sisk P."/>
            <person name="Stolte C."/>
            <person name="Sykes S."/>
            <person name="Walk T."/>
            <person name="White J."/>
            <person name="Yandava C."/>
            <person name="Wirth D.F."/>
            <person name="Nusbaum C."/>
            <person name="Birren B."/>
        </authorList>
    </citation>
    <scope>NUCLEOTIDE SEQUENCE [LARGE SCALE GENOMIC DNA]</scope>
    <source>
        <strain evidence="3">RAJ116</strain>
    </source>
</reference>
<evidence type="ECO:0000313" key="3">
    <source>
        <dbReference type="Proteomes" id="UP000054566"/>
    </source>
</evidence>
<keyword evidence="1" id="KW-0472">Membrane</keyword>
<feature type="transmembrane region" description="Helical" evidence="1">
    <location>
        <begin position="213"/>
        <end position="233"/>
    </location>
</feature>
<sequence length="234" mass="25941">MTIKTMLLCECDLYKSIYDNDPQMKKVMGNFNKQTEQRFHVYDEKTKIDTNDIPTCVCEKSVADEVEKACLKYGGILGGGMAPPWGFLSGLSYAAWINYTTNTLVKIATDEVKTINSAMCGKFDDGPYAGFSMGVQNVARPTTLRSFTEQPAAVETAFNNAKTGILTKSGNVTNSLTTAIIASVVAIVVIVLVMVIIYLILRYRRKKKNEKKTAIYKIIKGINMMFLILTISLI</sequence>
<gene>
    <name evidence="2" type="ORF">PFLG_00588</name>
</gene>
<name>A0A0L0CTA6_PLAFA</name>
<protein>
    <submittedName>
        <fullName evidence="2">Rifin</fullName>
    </submittedName>
</protein>
<organism evidence="2 3">
    <name type="scientific">Plasmodium falciparum RAJ116</name>
    <dbReference type="NCBI Taxonomy" id="580058"/>
    <lineage>
        <taxon>Eukaryota</taxon>
        <taxon>Sar</taxon>
        <taxon>Alveolata</taxon>
        <taxon>Apicomplexa</taxon>
        <taxon>Aconoidasida</taxon>
        <taxon>Haemosporida</taxon>
        <taxon>Plasmodiidae</taxon>
        <taxon>Plasmodium</taxon>
        <taxon>Plasmodium (Laverania)</taxon>
    </lineage>
</organism>
<dbReference type="EMBL" id="GG663859">
    <property type="protein sequence ID" value="KNC35538.1"/>
    <property type="molecule type" value="Genomic_DNA"/>
</dbReference>